<dbReference type="InterPro" id="IPR039498">
    <property type="entry name" value="NTP_transf_5"/>
</dbReference>
<dbReference type="Proteomes" id="UP001430065">
    <property type="component" value="Unassembled WGS sequence"/>
</dbReference>
<keyword evidence="2" id="KW-1185">Reference proteome</keyword>
<name>A0ABS2JLS8_9GAMM</name>
<dbReference type="Pfam" id="PF14907">
    <property type="entry name" value="NTP_transf_5"/>
    <property type="match status" value="1"/>
</dbReference>
<comment type="caution">
    <text evidence="1">The sequence shown here is derived from an EMBL/GenBank/DDBJ whole genome shotgun (WGS) entry which is preliminary data.</text>
</comment>
<reference evidence="1 2" key="1">
    <citation type="submission" date="2020-10" db="EMBL/GenBank/DDBJ databases">
        <title>Phylogeny of dyella-like bacteria.</title>
        <authorList>
            <person name="Fu J."/>
        </authorList>
    </citation>
    <scope>NUCLEOTIDE SEQUENCE [LARGE SCALE GENOMIC DNA]</scope>
    <source>
        <strain evidence="1 2">THG-B117</strain>
    </source>
</reference>
<accession>A0ABS2JLS8</accession>
<evidence type="ECO:0000313" key="1">
    <source>
        <dbReference type="EMBL" id="MBM7119883.1"/>
    </source>
</evidence>
<gene>
    <name evidence="1" type="ORF">ISP20_01810</name>
</gene>
<evidence type="ECO:0000313" key="2">
    <source>
        <dbReference type="Proteomes" id="UP001430065"/>
    </source>
</evidence>
<dbReference type="EMBL" id="JADIKC010000001">
    <property type="protein sequence ID" value="MBM7119883.1"/>
    <property type="molecule type" value="Genomic_DNA"/>
</dbReference>
<organism evidence="1 2">
    <name type="scientific">Dyella kyungheensis</name>
    <dbReference type="NCBI Taxonomy" id="1242174"/>
    <lineage>
        <taxon>Bacteria</taxon>
        <taxon>Pseudomonadati</taxon>
        <taxon>Pseudomonadota</taxon>
        <taxon>Gammaproteobacteria</taxon>
        <taxon>Lysobacterales</taxon>
        <taxon>Rhodanobacteraceae</taxon>
        <taxon>Dyella</taxon>
    </lineage>
</organism>
<protein>
    <submittedName>
        <fullName evidence="1">Nucleotidyltransferase family protein</fullName>
    </submittedName>
</protein>
<sequence>MCDASQVAATLPPLGVIKSALERTTETLAAELAHPSGETPDWTELEWRLATAVAAAHGVAPLLSVCPRWQNPAWNRFIDSQYEHVAQRHQRIAALLDRIDADARDAGIALVALKGSALHALGIYTPGERPMADIDLLVSDAEAERAGHLLEALGYVPSFASWKHRVYKPASGKPVMSLGEHRDTPVNIELHTRIQERLPVSVVDITERVYPRDPQPGINAYPSLGALMSHLLLHAAGNVCGRSLRLIHLNDISLLASRMLRSDWHVLRNRDTGETPWWALPPLRLVARYYQHAVPAALLYELELDCHALLRSVSRHQTLTQASCSELWIHAWAGFEWVRSAREVGSYVAHRLRPSKEARQEREDMLRTQLWLQATPWLKSRQWLRIFTLLTRSVPRMDTMYVVRAALAQAPAART</sequence>
<proteinExistence type="predicted"/>